<dbReference type="EMBL" id="JAHRHJ020000004">
    <property type="protein sequence ID" value="KAH9317805.1"/>
    <property type="molecule type" value="Genomic_DNA"/>
</dbReference>
<dbReference type="PANTHER" id="PTHR34376">
    <property type="entry name" value="SERINE PROTEASE INHIBITOR, KAZAL-TYPE FAMILY PROTEIN"/>
    <property type="match status" value="1"/>
</dbReference>
<keyword evidence="3" id="KW-1185">Reference proteome</keyword>
<organism evidence="2 3">
    <name type="scientific">Taxus chinensis</name>
    <name type="common">Chinese yew</name>
    <name type="synonym">Taxus wallichiana var. chinensis</name>
    <dbReference type="NCBI Taxonomy" id="29808"/>
    <lineage>
        <taxon>Eukaryota</taxon>
        <taxon>Viridiplantae</taxon>
        <taxon>Streptophyta</taxon>
        <taxon>Embryophyta</taxon>
        <taxon>Tracheophyta</taxon>
        <taxon>Spermatophyta</taxon>
        <taxon>Pinopsida</taxon>
        <taxon>Pinidae</taxon>
        <taxon>Conifers II</taxon>
        <taxon>Cupressales</taxon>
        <taxon>Taxaceae</taxon>
        <taxon>Taxus</taxon>
    </lineage>
</organism>
<dbReference type="PANTHER" id="PTHR34376:SF2">
    <property type="entry name" value="SERINE PROTEASE INHIBITOR, KAZAL-TYPE FAMILY PROTEIN"/>
    <property type="match status" value="1"/>
</dbReference>
<accession>A0AA38G9T8</accession>
<evidence type="ECO:0000313" key="2">
    <source>
        <dbReference type="EMBL" id="KAH9317805.1"/>
    </source>
</evidence>
<comment type="caution">
    <text evidence="2">The sequence shown here is derived from an EMBL/GenBank/DDBJ whole genome shotgun (WGS) entry which is preliminary data.</text>
</comment>
<dbReference type="Proteomes" id="UP000824469">
    <property type="component" value="Unassembled WGS sequence"/>
</dbReference>
<sequence>MAILIPILFLIIPSAFAIGNEDIIALPSEQKACSKNYESVSCPITCFRADPVCGVNGITYRCGCAKAHCAGVEVAKTGFCLVGNNGESDLLSGQAFLLVHFVWGRPEEISLEWELSQQRDKHDFENMKFDREFSLADTAISPPAGG</sequence>
<name>A0AA38G9T8_TAXCH</name>
<keyword evidence="1" id="KW-0732">Signal</keyword>
<evidence type="ECO:0000256" key="1">
    <source>
        <dbReference type="SAM" id="SignalP"/>
    </source>
</evidence>
<reference evidence="2 3" key="1">
    <citation type="journal article" date="2021" name="Nat. Plants">
        <title>The Taxus genome provides insights into paclitaxel biosynthesis.</title>
        <authorList>
            <person name="Xiong X."/>
            <person name="Gou J."/>
            <person name="Liao Q."/>
            <person name="Li Y."/>
            <person name="Zhou Q."/>
            <person name="Bi G."/>
            <person name="Li C."/>
            <person name="Du R."/>
            <person name="Wang X."/>
            <person name="Sun T."/>
            <person name="Guo L."/>
            <person name="Liang H."/>
            <person name="Lu P."/>
            <person name="Wu Y."/>
            <person name="Zhang Z."/>
            <person name="Ro D.K."/>
            <person name="Shang Y."/>
            <person name="Huang S."/>
            <person name="Yan J."/>
        </authorList>
    </citation>
    <scope>NUCLEOTIDE SEQUENCE [LARGE SCALE GENOMIC DNA]</scope>
    <source>
        <strain evidence="2">Ta-2019</strain>
    </source>
</reference>
<evidence type="ECO:0008006" key="4">
    <source>
        <dbReference type="Google" id="ProtNLM"/>
    </source>
</evidence>
<gene>
    <name evidence="2" type="ORF">KI387_019574</name>
</gene>
<feature type="chain" id="PRO_5041346789" description="Kazal-like domain-containing protein" evidence="1">
    <location>
        <begin position="18"/>
        <end position="146"/>
    </location>
</feature>
<proteinExistence type="predicted"/>
<dbReference type="AlphaFoldDB" id="A0AA38G9T8"/>
<protein>
    <recommendedName>
        <fullName evidence="4">Kazal-like domain-containing protein</fullName>
    </recommendedName>
</protein>
<feature type="signal peptide" evidence="1">
    <location>
        <begin position="1"/>
        <end position="17"/>
    </location>
</feature>
<evidence type="ECO:0000313" key="3">
    <source>
        <dbReference type="Proteomes" id="UP000824469"/>
    </source>
</evidence>